<dbReference type="CDD" id="cd06193">
    <property type="entry name" value="siderophore_interacting"/>
    <property type="match status" value="1"/>
</dbReference>
<gene>
    <name evidence="3" type="ORF">BF93_05970</name>
</gene>
<dbReference type="InterPro" id="IPR017927">
    <property type="entry name" value="FAD-bd_FR_type"/>
</dbReference>
<dbReference type="SUPFAM" id="SSF63380">
    <property type="entry name" value="Riboflavin synthase domain-like"/>
    <property type="match status" value="1"/>
</dbReference>
<dbReference type="eggNOG" id="COG2375">
    <property type="taxonomic scope" value="Bacteria"/>
</dbReference>
<dbReference type="OrthoDB" id="9814826at2"/>
<evidence type="ECO:0000256" key="1">
    <source>
        <dbReference type="SAM" id="MobiDB-lite"/>
    </source>
</evidence>
<dbReference type="EMBL" id="JDYK01000002">
    <property type="protein sequence ID" value="EWS82583.1"/>
    <property type="molecule type" value="Genomic_DNA"/>
</dbReference>
<dbReference type="AlphaFoldDB" id="Z9JX77"/>
<reference evidence="3 4" key="1">
    <citation type="submission" date="2014-02" db="EMBL/GenBank/DDBJ databases">
        <title>Genome sequence of Brachybacterium phenoliresistens strain W13A50.</title>
        <authorList>
            <person name="Wang X."/>
        </authorList>
    </citation>
    <scope>NUCLEOTIDE SEQUENCE [LARGE SCALE GENOMIC DNA]</scope>
    <source>
        <strain evidence="3 4">W13A50</strain>
    </source>
</reference>
<dbReference type="Pfam" id="PF04954">
    <property type="entry name" value="SIP"/>
    <property type="match status" value="1"/>
</dbReference>
<proteinExistence type="predicted"/>
<name>Z9JX77_9MICO</name>
<dbReference type="PATRIC" id="fig|396014.3.peg.194"/>
<dbReference type="InterPro" id="IPR039261">
    <property type="entry name" value="FNR_nucleotide-bd"/>
</dbReference>
<evidence type="ECO:0000259" key="2">
    <source>
        <dbReference type="PROSITE" id="PS51384"/>
    </source>
</evidence>
<dbReference type="PANTHER" id="PTHR30157">
    <property type="entry name" value="FERRIC REDUCTASE, NADPH-DEPENDENT"/>
    <property type="match status" value="1"/>
</dbReference>
<dbReference type="HOGENOM" id="CLU_040923_3_0_11"/>
<protein>
    <submittedName>
        <fullName evidence="3">FAD-binding protein</fullName>
    </submittedName>
</protein>
<dbReference type="Proteomes" id="UP000023067">
    <property type="component" value="Unassembled WGS sequence"/>
</dbReference>
<dbReference type="PROSITE" id="PS51384">
    <property type="entry name" value="FAD_FR"/>
    <property type="match status" value="1"/>
</dbReference>
<dbReference type="Pfam" id="PF08021">
    <property type="entry name" value="FAD_binding_9"/>
    <property type="match status" value="1"/>
</dbReference>
<sequence length="289" mass="31561">MFDASSTTAPVAAPAPEKPAGRERPSRPQAVLEVISKERVSPQMVRVRLGGDGLADLRYNDATDSYVKLLIAAPGSGLLPPYDLEGLREHSPELLPARRTYTVRRWDLEAGFVEIDFVLHGTGEDAGIAARWADEALPGDRIAMMGAGGGYSPQPDSAFHLLLGDHSALPAMVRAIEAMPADAQGFALIHLDHDSDCQQISAPEGFEVHWLIGERELLLAQLRLLELPDPAGIQVFAHGERGVIKQIRRELKELGIPRESISISAYWALGRVEDQFQAEKREPVGQIDD</sequence>
<dbReference type="Gene3D" id="3.40.50.80">
    <property type="entry name" value="Nucleotide-binding domain of ferredoxin-NADP reductase (FNR) module"/>
    <property type="match status" value="1"/>
</dbReference>
<dbReference type="Gene3D" id="2.40.30.10">
    <property type="entry name" value="Translation factors"/>
    <property type="match status" value="1"/>
</dbReference>
<dbReference type="InterPro" id="IPR007037">
    <property type="entry name" value="SIP_rossman_dom"/>
</dbReference>
<feature type="region of interest" description="Disordered" evidence="1">
    <location>
        <begin position="1"/>
        <end position="28"/>
    </location>
</feature>
<evidence type="ECO:0000313" key="3">
    <source>
        <dbReference type="EMBL" id="EWS82583.1"/>
    </source>
</evidence>
<dbReference type="InterPro" id="IPR013113">
    <property type="entry name" value="SIP_FAD-bd"/>
</dbReference>
<dbReference type="GO" id="GO:0016491">
    <property type="term" value="F:oxidoreductase activity"/>
    <property type="evidence" value="ECO:0007669"/>
    <property type="project" value="InterPro"/>
</dbReference>
<comment type="caution">
    <text evidence="3">The sequence shown here is derived from an EMBL/GenBank/DDBJ whole genome shotgun (WGS) entry which is preliminary data.</text>
</comment>
<dbReference type="RefSeq" id="WP_038370065.1">
    <property type="nucleotide sequence ID" value="NZ_BAAAOW010000001.1"/>
</dbReference>
<keyword evidence="4" id="KW-1185">Reference proteome</keyword>
<dbReference type="STRING" id="396014.BF93_05970"/>
<dbReference type="PANTHER" id="PTHR30157:SF0">
    <property type="entry name" value="NADPH-DEPENDENT FERRIC-CHELATE REDUCTASE"/>
    <property type="match status" value="1"/>
</dbReference>
<dbReference type="InterPro" id="IPR039374">
    <property type="entry name" value="SIP_fam"/>
</dbReference>
<evidence type="ECO:0000313" key="4">
    <source>
        <dbReference type="Proteomes" id="UP000023067"/>
    </source>
</evidence>
<dbReference type="InterPro" id="IPR017938">
    <property type="entry name" value="Riboflavin_synthase-like_b-brl"/>
</dbReference>
<feature type="domain" description="FAD-binding FR-type" evidence="2">
    <location>
        <begin position="27"/>
        <end position="154"/>
    </location>
</feature>
<accession>Z9JX77</accession>
<organism evidence="3 4">
    <name type="scientific">Brachybacterium phenoliresistens</name>
    <dbReference type="NCBI Taxonomy" id="396014"/>
    <lineage>
        <taxon>Bacteria</taxon>
        <taxon>Bacillati</taxon>
        <taxon>Actinomycetota</taxon>
        <taxon>Actinomycetes</taxon>
        <taxon>Micrococcales</taxon>
        <taxon>Dermabacteraceae</taxon>
        <taxon>Brachybacterium</taxon>
    </lineage>
</organism>